<dbReference type="EMBL" id="VOSK01000072">
    <property type="protein sequence ID" value="MPR27095.1"/>
    <property type="molecule type" value="Genomic_DNA"/>
</dbReference>
<accession>A0A5N7MJ75</accession>
<gene>
    <name evidence="2" type="ORF">FS320_18195</name>
</gene>
<keyword evidence="1" id="KW-0472">Membrane</keyword>
<proteinExistence type="predicted"/>
<evidence type="ECO:0000313" key="2">
    <source>
        <dbReference type="EMBL" id="MPR27095.1"/>
    </source>
</evidence>
<sequence>MKTGFMSYGILVLSLIPACIAGVHGGWPAAAVAWVAIVFIGGGLYGLFAQFFGWPKLRLDDLPVIDGWLP</sequence>
<protein>
    <submittedName>
        <fullName evidence="2">Uncharacterized protein</fullName>
    </submittedName>
</protein>
<reference evidence="2 3" key="1">
    <citation type="journal article" date="2019" name="Syst. Appl. Microbiol.">
        <title>Microvirga tunisiensis sp. nov., a root nodule symbiotic bacterium isolated from Lupinus micranthus and L. luteus grown in Northern Tunisia.</title>
        <authorList>
            <person name="Msaddak A."/>
            <person name="Rejili M."/>
            <person name="Duran D."/>
            <person name="Mars M."/>
            <person name="Palacios J.M."/>
            <person name="Ruiz-Argueso T."/>
            <person name="Rey L."/>
            <person name="Imperial J."/>
        </authorList>
    </citation>
    <scope>NUCLEOTIDE SEQUENCE [LARGE SCALE GENOMIC DNA]</scope>
    <source>
        <strain evidence="2 3">Lmie10</strain>
    </source>
</reference>
<organism evidence="2 3">
    <name type="scientific">Microvirga tunisiensis</name>
    <dbReference type="NCBI Taxonomy" id="2108360"/>
    <lineage>
        <taxon>Bacteria</taxon>
        <taxon>Pseudomonadati</taxon>
        <taxon>Pseudomonadota</taxon>
        <taxon>Alphaproteobacteria</taxon>
        <taxon>Hyphomicrobiales</taxon>
        <taxon>Methylobacteriaceae</taxon>
        <taxon>Microvirga</taxon>
    </lineage>
</organism>
<keyword evidence="3" id="KW-1185">Reference proteome</keyword>
<evidence type="ECO:0000256" key="1">
    <source>
        <dbReference type="SAM" id="Phobius"/>
    </source>
</evidence>
<keyword evidence="1" id="KW-0812">Transmembrane</keyword>
<dbReference type="Proteomes" id="UP000403266">
    <property type="component" value="Unassembled WGS sequence"/>
</dbReference>
<comment type="caution">
    <text evidence="2">The sequence shown here is derived from an EMBL/GenBank/DDBJ whole genome shotgun (WGS) entry which is preliminary data.</text>
</comment>
<dbReference type="AlphaFoldDB" id="A0A5N7MJ75"/>
<keyword evidence="1" id="KW-1133">Transmembrane helix</keyword>
<dbReference type="RefSeq" id="WP_152713240.1">
    <property type="nucleotide sequence ID" value="NZ_VOSJ01000072.1"/>
</dbReference>
<name>A0A5N7MJ75_9HYPH</name>
<evidence type="ECO:0000313" key="3">
    <source>
        <dbReference type="Proteomes" id="UP000403266"/>
    </source>
</evidence>
<feature type="transmembrane region" description="Helical" evidence="1">
    <location>
        <begin position="31"/>
        <end position="52"/>
    </location>
</feature>